<comment type="caution">
    <text evidence="2">The sequence shown here is derived from an EMBL/GenBank/DDBJ whole genome shotgun (WGS) entry which is preliminary data.</text>
</comment>
<dbReference type="AlphaFoldDB" id="A0A1G2MV56"/>
<accession>A0A1G2MV56</accession>
<organism evidence="2 3">
    <name type="scientific">Candidatus Taylorbacteria bacterium RIFCSPHIGHO2_02_FULL_46_13</name>
    <dbReference type="NCBI Taxonomy" id="1802312"/>
    <lineage>
        <taxon>Bacteria</taxon>
        <taxon>Candidatus Tayloriibacteriota</taxon>
    </lineage>
</organism>
<feature type="transmembrane region" description="Helical" evidence="1">
    <location>
        <begin position="48"/>
        <end position="70"/>
    </location>
</feature>
<feature type="transmembrane region" description="Helical" evidence="1">
    <location>
        <begin position="118"/>
        <end position="142"/>
    </location>
</feature>
<name>A0A1G2MV56_9BACT</name>
<gene>
    <name evidence="2" type="ORF">A3C06_04350</name>
</gene>
<keyword evidence="1" id="KW-1133">Transmembrane helix</keyword>
<evidence type="ECO:0000313" key="2">
    <source>
        <dbReference type="EMBL" id="OHA26972.1"/>
    </source>
</evidence>
<evidence type="ECO:0000256" key="1">
    <source>
        <dbReference type="SAM" id="Phobius"/>
    </source>
</evidence>
<protein>
    <submittedName>
        <fullName evidence="2">Uncharacterized protein</fullName>
    </submittedName>
</protein>
<keyword evidence="1" id="KW-0472">Membrane</keyword>
<dbReference type="EMBL" id="MHRQ01000013">
    <property type="protein sequence ID" value="OHA26972.1"/>
    <property type="molecule type" value="Genomic_DNA"/>
</dbReference>
<evidence type="ECO:0000313" key="3">
    <source>
        <dbReference type="Proteomes" id="UP000177565"/>
    </source>
</evidence>
<sequence length="185" mass="20251">MHRRYLKHLWRDVLILGAGILLAILLVRMGIVSQFIQITASMKILSSFVAGMFFTSVLTVAPASVALGALSTSTPLLVVAFWGACGAALVDYILFTFFRKDVSIDIKGMLKPSMRRRILSLFHHGFLKWLVVVSGALIIASPLPDELGLAVLSFSHVKTKELLAVTFSMNFFGILALTSLTRALL</sequence>
<reference evidence="2 3" key="1">
    <citation type="journal article" date="2016" name="Nat. Commun.">
        <title>Thousands of microbial genomes shed light on interconnected biogeochemical processes in an aquifer system.</title>
        <authorList>
            <person name="Anantharaman K."/>
            <person name="Brown C.T."/>
            <person name="Hug L.A."/>
            <person name="Sharon I."/>
            <person name="Castelle C.J."/>
            <person name="Probst A.J."/>
            <person name="Thomas B.C."/>
            <person name="Singh A."/>
            <person name="Wilkins M.J."/>
            <person name="Karaoz U."/>
            <person name="Brodie E.L."/>
            <person name="Williams K.H."/>
            <person name="Hubbard S.S."/>
            <person name="Banfield J.F."/>
        </authorList>
    </citation>
    <scope>NUCLEOTIDE SEQUENCE [LARGE SCALE GENOMIC DNA]</scope>
</reference>
<dbReference type="Proteomes" id="UP000177565">
    <property type="component" value="Unassembled WGS sequence"/>
</dbReference>
<feature type="transmembrane region" description="Helical" evidence="1">
    <location>
        <begin position="13"/>
        <end position="36"/>
    </location>
</feature>
<feature type="transmembrane region" description="Helical" evidence="1">
    <location>
        <begin position="76"/>
        <end position="98"/>
    </location>
</feature>
<feature type="transmembrane region" description="Helical" evidence="1">
    <location>
        <begin position="162"/>
        <end position="184"/>
    </location>
</feature>
<dbReference type="STRING" id="1802312.A3C06_04350"/>
<keyword evidence="1" id="KW-0812">Transmembrane</keyword>
<proteinExistence type="predicted"/>